<comment type="caution">
    <text evidence="2">The sequence shown here is derived from an EMBL/GenBank/DDBJ whole genome shotgun (WGS) entry which is preliminary data.</text>
</comment>
<proteinExistence type="predicted"/>
<sequence length="1050" mass="116735">MASAEVKQQQALQLAKSMTTADIKDYIQETLPADTLALGLCTPDNLEDWIDGASFIRWAVRRQQQKSTGRTAAATDTASSMKRRRSPSPVQPSGPKSTNKSKKKKSKPPVELPDTFELTESESDDEVPKRLFTVVPSKGPTKAQPAVATNSQVKLENVDDVITIHSSGSESSDVDSDTPHIQQPQKKRARKDATPINVTPTLTRIAITREVYVEAIIEVDKPQHTWTVPPSCSKFAYRLDLTNDAREWKRGKKLMSAAAIIKAEDLDSWKGGSGGGVKNGVKVPLLGNTLCRVVDHNSWFEPNEDDTRRLFNAERTVNAKDSASSLSAAASFYRAILATPCPAKVTNEAGNIVQCDGTPAVRKFSAKSKAINRDGKTMFIGCTKYRDGNSKEHRHDWIRKDLDEEVVKHLFNNQGELPQSGSSSEAPDTDCCARVLHPSSGLKSKECPYHHTKDGKVVIGKIIHRPCPVKIRIYCPFEPEDRRAVIYFPSNAGHNHPAFPHTKLTRDARDRYEAAILTLGTTGSTVGRVDNAPSTRQLFGGLAPGAAVPSLASAATRRRIYKDKVKEMNPRGTGLEGVMYELGKDAEKDMEDRYLHKVVSEGALHIIVTMLPALANRIHDATATLHDNTYKRTHGEWKEWEVVIWDRSLSMRITVARVYTTKETRAAFRAMWGALWDTVEKCTGRQVNFKPLDGYGLKAIVVDGDKQQVDGCGDDLVQRAALRDPTEVLITERDPQIIVQYLVKTCSVHLERKFTEMEKKVPKEDMDRIRSVVYLETQEERDELVKWCKKSKHAVVKNWIVDKDRAPWFIPSINQYASKMDPEDWKTTPSHTNLNESAHPYTNMHTGTNLSILDAIRQAHQLDSTELAKIVNMESNFVLGNNRNTQHQRDKSNLGRQKTRTRKIIKQTEVQKQLAALTEQAKDIDAAKKSLKSLHGIKRASPVKRATGGKAVANLEILESESESGSGPEEPIGSLPSYPDDIPETPKANRAPSMPMMGSFYDPLMDPNVTSPTAFLDNTPVRDWLQSLADGTALEATPTKPPTGNVPFQF</sequence>
<evidence type="ECO:0000313" key="2">
    <source>
        <dbReference type="EMBL" id="KAF6754024.1"/>
    </source>
</evidence>
<name>A0A8H6M5Q9_9AGAR</name>
<feature type="region of interest" description="Disordered" evidence="1">
    <location>
        <begin position="62"/>
        <end position="128"/>
    </location>
</feature>
<reference evidence="2 3" key="1">
    <citation type="submission" date="2020-07" db="EMBL/GenBank/DDBJ databases">
        <title>Comparative genomics of pyrophilous fungi reveals a link between fire events and developmental genes.</title>
        <authorList>
            <consortium name="DOE Joint Genome Institute"/>
            <person name="Steindorff A.S."/>
            <person name="Carver A."/>
            <person name="Calhoun S."/>
            <person name="Stillman K."/>
            <person name="Liu H."/>
            <person name="Lipzen A."/>
            <person name="Pangilinan J."/>
            <person name="Labutti K."/>
            <person name="Bruns T.D."/>
            <person name="Grigoriev I.V."/>
        </authorList>
    </citation>
    <scope>NUCLEOTIDE SEQUENCE [LARGE SCALE GENOMIC DNA]</scope>
    <source>
        <strain evidence="2 3">CBS 144469</strain>
    </source>
</reference>
<dbReference type="EMBL" id="JACGCI010000036">
    <property type="protein sequence ID" value="KAF6754024.1"/>
    <property type="molecule type" value="Genomic_DNA"/>
</dbReference>
<feature type="region of interest" description="Disordered" evidence="1">
    <location>
        <begin position="959"/>
        <end position="993"/>
    </location>
</feature>
<protein>
    <submittedName>
        <fullName evidence="2">Uncharacterized protein</fullName>
    </submittedName>
</protein>
<dbReference type="Proteomes" id="UP000521943">
    <property type="component" value="Unassembled WGS sequence"/>
</dbReference>
<feature type="compositionally biased region" description="Polar residues" evidence="1">
    <location>
        <begin position="65"/>
        <end position="80"/>
    </location>
</feature>
<dbReference type="OrthoDB" id="3267196at2759"/>
<keyword evidence="3" id="KW-1185">Reference proteome</keyword>
<feature type="compositionally biased region" description="Low complexity" evidence="1">
    <location>
        <begin position="963"/>
        <end position="977"/>
    </location>
</feature>
<dbReference type="AlphaFoldDB" id="A0A8H6M5Q9"/>
<organism evidence="2 3">
    <name type="scientific">Ephemerocybe angulata</name>
    <dbReference type="NCBI Taxonomy" id="980116"/>
    <lineage>
        <taxon>Eukaryota</taxon>
        <taxon>Fungi</taxon>
        <taxon>Dikarya</taxon>
        <taxon>Basidiomycota</taxon>
        <taxon>Agaricomycotina</taxon>
        <taxon>Agaricomycetes</taxon>
        <taxon>Agaricomycetidae</taxon>
        <taxon>Agaricales</taxon>
        <taxon>Agaricineae</taxon>
        <taxon>Psathyrellaceae</taxon>
        <taxon>Ephemerocybe</taxon>
    </lineage>
</organism>
<accession>A0A8H6M5Q9</accession>
<feature type="region of interest" description="Disordered" evidence="1">
    <location>
        <begin position="166"/>
        <end position="193"/>
    </location>
</feature>
<gene>
    <name evidence="2" type="ORF">DFP72DRAFT_1126840</name>
</gene>
<evidence type="ECO:0000256" key="1">
    <source>
        <dbReference type="SAM" id="MobiDB-lite"/>
    </source>
</evidence>
<evidence type="ECO:0000313" key="3">
    <source>
        <dbReference type="Proteomes" id="UP000521943"/>
    </source>
</evidence>